<organism evidence="1">
    <name type="scientific">Plasmopara viticola lesion associated ourmia-like virus 24</name>
    <dbReference type="NCBI Taxonomy" id="2686492"/>
    <lineage>
        <taxon>Viruses</taxon>
        <taxon>Riboviria</taxon>
        <taxon>Orthornavirae</taxon>
        <taxon>Lenarviricota</taxon>
        <taxon>Miaviricetes</taxon>
        <taxon>Ourlivirales</taxon>
        <taxon>Botourmiaviridae</taxon>
        <taxon>Magoulivirus</taxon>
        <taxon>Magoulivirus ipsilonplasmoparae</taxon>
    </lineage>
</organism>
<evidence type="ECO:0000313" key="1">
    <source>
        <dbReference type="EMBL" id="WAK77843.1"/>
    </source>
</evidence>
<dbReference type="EMBL" id="ON812901">
    <property type="protein sequence ID" value="WAK77843.1"/>
    <property type="molecule type" value="Genomic_RNA"/>
</dbReference>
<name>A0A9E8YXB0_9VIRU</name>
<reference evidence="1" key="1">
    <citation type="submission" date="2022-06" db="EMBL/GenBank/DDBJ databases">
        <authorList>
            <person name="Cao W."/>
            <person name="Jia N."/>
            <person name="Lam T.T.-Y."/>
            <person name="Ni X."/>
            <person name="Liu J."/>
        </authorList>
    </citation>
    <scope>NUCLEOTIDE SEQUENCE</scope>
    <source>
        <strain evidence="1">TIGMIC_1</strain>
    </source>
</reference>
<protein>
    <submittedName>
        <fullName evidence="1">Uncharacterized protein</fullName>
    </submittedName>
</protein>
<accession>A0A9E8YXB0</accession>
<proteinExistence type="predicted"/>
<sequence length="114" mass="12119">MYYLIRTRKSDGGLLVTRAQTDTGWDSSHHVWLGLRVSLVEIFGSLSTSVGTIPSSDGFVLLADPGCFDRSLVAALMLLFKTRGGLETCLGGFGSSAPLALFPWLALVSGSAPR</sequence>